<accession>A0ABV0EIL0</accession>
<gene>
    <name evidence="10" type="primary">fluC</name>
    <name evidence="10" type="synonym">crcB</name>
    <name evidence="11" type="ORF">JZO67_000378</name>
</gene>
<protein>
    <recommendedName>
        <fullName evidence="10">Fluoride-specific ion channel FluC</fullName>
    </recommendedName>
</protein>
<reference evidence="11 12" key="2">
    <citation type="submission" date="2024-02" db="EMBL/GenBank/DDBJ databases">
        <title>The Genome Sequence of Enterococcus sp. DIV0159.</title>
        <authorList>
            <person name="Earl A."/>
            <person name="Manson A."/>
            <person name="Gilmore M."/>
            <person name="Sanders J."/>
            <person name="Shea T."/>
            <person name="Howe W."/>
            <person name="Livny J."/>
            <person name="Cuomo C."/>
            <person name="Neafsey D."/>
            <person name="Birren B."/>
        </authorList>
    </citation>
    <scope>NUCLEOTIDE SEQUENCE [LARGE SCALE GENOMIC DNA]</scope>
    <source>
        <strain evidence="11 12">665A</strain>
    </source>
</reference>
<comment type="subcellular location">
    <subcellularLocation>
        <location evidence="1 10">Cell membrane</location>
        <topology evidence="1 10">Multi-pass membrane protein</topology>
    </subcellularLocation>
</comment>
<reference evidence="11 12" key="1">
    <citation type="submission" date="2021-03" db="EMBL/GenBank/DDBJ databases">
        <authorList>
            <person name="Gilmore M.S."/>
            <person name="Schwartzman J."/>
            <person name="Van Tyne D."/>
            <person name="Martin M."/>
            <person name="Earl A.M."/>
            <person name="Manson A.L."/>
            <person name="Straub T."/>
            <person name="Salamzade R."/>
            <person name="Saavedra J."/>
            <person name="Lebreton F."/>
            <person name="Prichula J."/>
            <person name="Schaufler K."/>
            <person name="Gaca A."/>
            <person name="Sgardioli B."/>
            <person name="Wagenaar J."/>
            <person name="Strong T."/>
        </authorList>
    </citation>
    <scope>NUCLEOTIDE SEQUENCE [LARGE SCALE GENOMIC DNA]</scope>
    <source>
        <strain evidence="11 12">665A</strain>
    </source>
</reference>
<evidence type="ECO:0000313" key="12">
    <source>
        <dbReference type="Proteomes" id="UP000664357"/>
    </source>
</evidence>
<sequence length="127" mass="13793">MLDYLVIAVFAFFGGSLRYWIGLILPKIDGFPLGTLVANLIGCFIFSWLVKHILDDMDVSARLILGLGVGFCGALTTFSSFALDTMQLIQAKSWGLAFLYLVLSFVGGIAVTYIGEAIYRKGGQADL</sequence>
<keyword evidence="5 10" id="KW-0472">Membrane</keyword>
<name>A0ABV0EIL0_9ENTE</name>
<keyword evidence="2 10" id="KW-1003">Cell membrane</keyword>
<feature type="transmembrane region" description="Helical" evidence="10">
    <location>
        <begin position="5"/>
        <end position="25"/>
    </location>
</feature>
<dbReference type="InterPro" id="IPR003691">
    <property type="entry name" value="FluC"/>
</dbReference>
<dbReference type="PANTHER" id="PTHR28259">
    <property type="entry name" value="FLUORIDE EXPORT PROTEIN 1-RELATED"/>
    <property type="match status" value="1"/>
</dbReference>
<evidence type="ECO:0000256" key="2">
    <source>
        <dbReference type="ARBA" id="ARBA00022475"/>
    </source>
</evidence>
<dbReference type="NCBIfam" id="TIGR00494">
    <property type="entry name" value="crcB"/>
    <property type="match status" value="1"/>
</dbReference>
<keyword evidence="3 10" id="KW-0812">Transmembrane</keyword>
<comment type="activity regulation">
    <text evidence="10">Na(+) is not transported, but it plays an essential structural role and its presence is essential for fluoride channel function.</text>
</comment>
<keyword evidence="10" id="KW-0813">Transport</keyword>
<keyword evidence="10" id="KW-0406">Ion transport</keyword>
<comment type="caution">
    <text evidence="11">The sequence shown here is derived from an EMBL/GenBank/DDBJ whole genome shotgun (WGS) entry which is preliminary data.</text>
</comment>
<evidence type="ECO:0000256" key="7">
    <source>
        <dbReference type="ARBA" id="ARBA00035120"/>
    </source>
</evidence>
<comment type="function">
    <text evidence="9 10">Fluoride-specific ion channel. Important for reducing fluoride concentration in the cell, thus reducing its toxicity.</text>
</comment>
<evidence type="ECO:0000256" key="3">
    <source>
        <dbReference type="ARBA" id="ARBA00022692"/>
    </source>
</evidence>
<keyword evidence="10" id="KW-0479">Metal-binding</keyword>
<feature type="transmembrane region" description="Helical" evidence="10">
    <location>
        <begin position="62"/>
        <end position="82"/>
    </location>
</feature>
<evidence type="ECO:0000256" key="8">
    <source>
        <dbReference type="ARBA" id="ARBA00035585"/>
    </source>
</evidence>
<feature type="binding site" evidence="10">
    <location>
        <position position="73"/>
    </location>
    <ligand>
        <name>Na(+)</name>
        <dbReference type="ChEBI" id="CHEBI:29101"/>
        <note>structural</note>
    </ligand>
</feature>
<keyword evidence="12" id="KW-1185">Reference proteome</keyword>
<dbReference type="HAMAP" id="MF_00454">
    <property type="entry name" value="FluC"/>
    <property type="match status" value="1"/>
</dbReference>
<evidence type="ECO:0000256" key="10">
    <source>
        <dbReference type="HAMAP-Rule" id="MF_00454"/>
    </source>
</evidence>
<evidence type="ECO:0000256" key="9">
    <source>
        <dbReference type="ARBA" id="ARBA00049940"/>
    </source>
</evidence>
<comment type="catalytic activity">
    <reaction evidence="8">
        <text>fluoride(in) = fluoride(out)</text>
        <dbReference type="Rhea" id="RHEA:76159"/>
        <dbReference type="ChEBI" id="CHEBI:17051"/>
    </reaction>
    <physiologicalReaction direction="left-to-right" evidence="8">
        <dbReference type="Rhea" id="RHEA:76160"/>
    </physiologicalReaction>
</comment>
<keyword evidence="10" id="KW-0915">Sodium</keyword>
<dbReference type="PANTHER" id="PTHR28259:SF1">
    <property type="entry name" value="FLUORIDE EXPORT PROTEIN 1-RELATED"/>
    <property type="match status" value="1"/>
</dbReference>
<keyword evidence="4 10" id="KW-1133">Transmembrane helix</keyword>
<comment type="similarity">
    <text evidence="7 10">Belongs to the fluoride channel Fluc/FEX (TC 1.A.43) family.</text>
</comment>
<dbReference type="RefSeq" id="WP_207702817.1">
    <property type="nucleotide sequence ID" value="NZ_JAFREL020000001.1"/>
</dbReference>
<evidence type="ECO:0000256" key="4">
    <source>
        <dbReference type="ARBA" id="ARBA00022989"/>
    </source>
</evidence>
<dbReference type="EMBL" id="JAFREL020000001">
    <property type="protein sequence ID" value="MEO1768467.1"/>
    <property type="molecule type" value="Genomic_DNA"/>
</dbReference>
<evidence type="ECO:0000313" key="11">
    <source>
        <dbReference type="EMBL" id="MEO1768467.1"/>
    </source>
</evidence>
<proteinExistence type="inferred from homology"/>
<feature type="binding site" evidence="10">
    <location>
        <position position="76"/>
    </location>
    <ligand>
        <name>Na(+)</name>
        <dbReference type="ChEBI" id="CHEBI:29101"/>
        <note>structural</note>
    </ligand>
</feature>
<evidence type="ECO:0000256" key="5">
    <source>
        <dbReference type="ARBA" id="ARBA00023136"/>
    </source>
</evidence>
<evidence type="ECO:0000256" key="6">
    <source>
        <dbReference type="ARBA" id="ARBA00023303"/>
    </source>
</evidence>
<dbReference type="Proteomes" id="UP000664357">
    <property type="component" value="Unassembled WGS sequence"/>
</dbReference>
<feature type="transmembrane region" description="Helical" evidence="10">
    <location>
        <begin position="94"/>
        <end position="114"/>
    </location>
</feature>
<feature type="transmembrane region" description="Helical" evidence="10">
    <location>
        <begin position="31"/>
        <end position="50"/>
    </location>
</feature>
<keyword evidence="6 10" id="KW-0407">Ion channel</keyword>
<dbReference type="Pfam" id="PF02537">
    <property type="entry name" value="CRCB"/>
    <property type="match status" value="1"/>
</dbReference>
<evidence type="ECO:0000256" key="1">
    <source>
        <dbReference type="ARBA" id="ARBA00004651"/>
    </source>
</evidence>
<organism evidence="11 12">
    <name type="scientific">Candidatus Enterococcus ferrettii</name>
    <dbReference type="NCBI Taxonomy" id="2815324"/>
    <lineage>
        <taxon>Bacteria</taxon>
        <taxon>Bacillati</taxon>
        <taxon>Bacillota</taxon>
        <taxon>Bacilli</taxon>
        <taxon>Lactobacillales</taxon>
        <taxon>Enterococcaceae</taxon>
        <taxon>Enterococcus</taxon>
    </lineage>
</organism>